<evidence type="ECO:0000313" key="2">
    <source>
        <dbReference type="Proteomes" id="UP000199306"/>
    </source>
</evidence>
<dbReference type="AlphaFoldDB" id="A0A1I5RWI8"/>
<keyword evidence="2" id="KW-1185">Reference proteome</keyword>
<dbReference type="EMBL" id="FOXH01000004">
    <property type="protein sequence ID" value="SFP62942.1"/>
    <property type="molecule type" value="Genomic_DNA"/>
</dbReference>
<dbReference type="Proteomes" id="UP000199306">
    <property type="component" value="Unassembled WGS sequence"/>
</dbReference>
<name>A0A1I5RWI8_9BACT</name>
<accession>A0A1I5RWI8</accession>
<evidence type="ECO:0000313" key="1">
    <source>
        <dbReference type="EMBL" id="SFP62942.1"/>
    </source>
</evidence>
<reference evidence="1 2" key="1">
    <citation type="submission" date="2016-10" db="EMBL/GenBank/DDBJ databases">
        <authorList>
            <person name="de Groot N.N."/>
        </authorList>
    </citation>
    <scope>NUCLEOTIDE SEQUENCE [LARGE SCALE GENOMIC DNA]</scope>
    <source>
        <strain evidence="2">E92,LMG 26720,CCM 7988</strain>
    </source>
</reference>
<dbReference type="STRING" id="1079859.SAMN04515674_104286"/>
<gene>
    <name evidence="1" type="ORF">SAMN04515674_104286</name>
</gene>
<proteinExistence type="predicted"/>
<protein>
    <submittedName>
        <fullName evidence="1">Uncharacterized protein</fullName>
    </submittedName>
</protein>
<organism evidence="1 2">
    <name type="scientific">Pseudarcicella hirudinis</name>
    <dbReference type="NCBI Taxonomy" id="1079859"/>
    <lineage>
        <taxon>Bacteria</taxon>
        <taxon>Pseudomonadati</taxon>
        <taxon>Bacteroidota</taxon>
        <taxon>Cytophagia</taxon>
        <taxon>Cytophagales</taxon>
        <taxon>Flectobacillaceae</taxon>
        <taxon>Pseudarcicella</taxon>
    </lineage>
</organism>
<sequence>MLQIKKVLKMLVWIVLILPETLYGINITEALQDSTARKDSLEIQEPLFLVRKSQIDMAINNKIALDSLRLRFELLKLSSKSSLENARNIGTQIFQICDDDMKTAGIIIANDKKIRKRLNLKLVLQYIKAPLIGAGLFYLGNLSAQKGWITIKL</sequence>